<keyword evidence="2 4" id="KW-0238">DNA-binding</keyword>
<gene>
    <name evidence="6" type="ORF">GXN74_04225</name>
</gene>
<protein>
    <submittedName>
        <fullName evidence="6">TetR/AcrR family transcriptional regulator</fullName>
    </submittedName>
</protein>
<keyword evidence="7" id="KW-1185">Reference proteome</keyword>
<keyword evidence="1" id="KW-0805">Transcription regulation</keyword>
<dbReference type="InterPro" id="IPR050109">
    <property type="entry name" value="HTH-type_TetR-like_transc_reg"/>
</dbReference>
<dbReference type="EMBL" id="JAAEEH010000008">
    <property type="protein sequence ID" value="NDL66954.1"/>
    <property type="molecule type" value="Genomic_DNA"/>
</dbReference>
<evidence type="ECO:0000259" key="5">
    <source>
        <dbReference type="PROSITE" id="PS50977"/>
    </source>
</evidence>
<dbReference type="SUPFAM" id="SSF46689">
    <property type="entry name" value="Homeodomain-like"/>
    <property type="match status" value="1"/>
</dbReference>
<comment type="caution">
    <text evidence="6">The sequence shown here is derived from an EMBL/GenBank/DDBJ whole genome shotgun (WGS) entry which is preliminary data.</text>
</comment>
<dbReference type="PRINTS" id="PR00455">
    <property type="entry name" value="HTHTETR"/>
</dbReference>
<evidence type="ECO:0000256" key="4">
    <source>
        <dbReference type="PROSITE-ProRule" id="PRU00335"/>
    </source>
</evidence>
<dbReference type="RefSeq" id="WP_162369683.1">
    <property type="nucleotide sequence ID" value="NZ_JAAEEH010000008.1"/>
</dbReference>
<proteinExistence type="predicted"/>
<dbReference type="GO" id="GO:0000976">
    <property type="term" value="F:transcription cis-regulatory region binding"/>
    <property type="evidence" value="ECO:0007669"/>
    <property type="project" value="TreeGrafter"/>
</dbReference>
<accession>A0A7X5HUN2</accession>
<reference evidence="6 7" key="1">
    <citation type="submission" date="2020-01" db="EMBL/GenBank/DDBJ databases">
        <title>Anaeroalcalibacter tamaniensis gen. nov., sp. nov., moderately halophilic strictly anaerobic fermenter bacterium from mud volcano of Taman peninsula.</title>
        <authorList>
            <person name="Frolova A."/>
            <person name="Merkel A.Y."/>
            <person name="Slobodkin A.I."/>
        </authorList>
    </citation>
    <scope>NUCLEOTIDE SEQUENCE [LARGE SCALE GENOMIC DNA]</scope>
    <source>
        <strain evidence="6 7">F-3ap</strain>
    </source>
</reference>
<dbReference type="PANTHER" id="PTHR30055:SF234">
    <property type="entry name" value="HTH-TYPE TRANSCRIPTIONAL REGULATOR BETI"/>
    <property type="match status" value="1"/>
</dbReference>
<evidence type="ECO:0000256" key="3">
    <source>
        <dbReference type="ARBA" id="ARBA00023163"/>
    </source>
</evidence>
<keyword evidence="3" id="KW-0804">Transcription</keyword>
<dbReference type="PANTHER" id="PTHR30055">
    <property type="entry name" value="HTH-TYPE TRANSCRIPTIONAL REGULATOR RUTR"/>
    <property type="match status" value="1"/>
</dbReference>
<dbReference type="PROSITE" id="PS50977">
    <property type="entry name" value="HTH_TETR_2"/>
    <property type="match status" value="1"/>
</dbReference>
<dbReference type="AlphaFoldDB" id="A0A7X5HUN2"/>
<sequence length="179" mass="20070">MRRKVIRPEEILETAGALVREEGLAACSMRGIASRLGVAVGTLYNYFPSRDLLLQELFKASWARTVEKVRTEAERDGDGRKRILSIARILLEDMWDRKGLGREVLGFRERMGDQGCAFDEIKEAVTAALARVLKDILPPGQAEDAPTLARWTLAVLLDTIIGDRPFGPREEELLLRLVP</sequence>
<dbReference type="Proteomes" id="UP000461585">
    <property type="component" value="Unassembled WGS sequence"/>
</dbReference>
<evidence type="ECO:0000313" key="7">
    <source>
        <dbReference type="Proteomes" id="UP000461585"/>
    </source>
</evidence>
<evidence type="ECO:0000256" key="1">
    <source>
        <dbReference type="ARBA" id="ARBA00023015"/>
    </source>
</evidence>
<dbReference type="GO" id="GO:0003700">
    <property type="term" value="F:DNA-binding transcription factor activity"/>
    <property type="evidence" value="ECO:0007669"/>
    <property type="project" value="TreeGrafter"/>
</dbReference>
<name>A0A7X5HUN2_9FIRM</name>
<evidence type="ECO:0000256" key="2">
    <source>
        <dbReference type="ARBA" id="ARBA00023125"/>
    </source>
</evidence>
<dbReference type="Pfam" id="PF00440">
    <property type="entry name" value="TetR_N"/>
    <property type="match status" value="1"/>
</dbReference>
<feature type="DNA-binding region" description="H-T-H motif" evidence="4">
    <location>
        <begin position="28"/>
        <end position="47"/>
    </location>
</feature>
<dbReference type="InterPro" id="IPR001647">
    <property type="entry name" value="HTH_TetR"/>
</dbReference>
<dbReference type="Gene3D" id="1.10.357.10">
    <property type="entry name" value="Tetracycline Repressor, domain 2"/>
    <property type="match status" value="1"/>
</dbReference>
<organism evidence="6 7">
    <name type="scientific">Anaerotalea alkaliphila</name>
    <dbReference type="NCBI Taxonomy" id="2662126"/>
    <lineage>
        <taxon>Bacteria</taxon>
        <taxon>Bacillati</taxon>
        <taxon>Bacillota</taxon>
        <taxon>Clostridia</taxon>
        <taxon>Eubacteriales</taxon>
        <taxon>Anaerotalea</taxon>
    </lineage>
</organism>
<evidence type="ECO:0000313" key="6">
    <source>
        <dbReference type="EMBL" id="NDL66954.1"/>
    </source>
</evidence>
<dbReference type="InterPro" id="IPR009057">
    <property type="entry name" value="Homeodomain-like_sf"/>
</dbReference>
<feature type="domain" description="HTH tetR-type" evidence="5">
    <location>
        <begin position="5"/>
        <end position="65"/>
    </location>
</feature>